<organism evidence="5 6">
    <name type="scientific">Anabaenopsis circularis NIES-21</name>
    <dbReference type="NCBI Taxonomy" id="1085406"/>
    <lineage>
        <taxon>Bacteria</taxon>
        <taxon>Bacillati</taxon>
        <taxon>Cyanobacteriota</taxon>
        <taxon>Cyanophyceae</taxon>
        <taxon>Nostocales</taxon>
        <taxon>Nodulariaceae</taxon>
        <taxon>Anabaenopsis</taxon>
    </lineage>
</organism>
<dbReference type="Gene3D" id="1.10.10.10">
    <property type="entry name" value="Winged helix-like DNA-binding domain superfamily/Winged helix DNA-binding domain"/>
    <property type="match status" value="1"/>
</dbReference>
<feature type="domain" description="HTH luxR-type" evidence="4">
    <location>
        <begin position="54"/>
        <end position="119"/>
    </location>
</feature>
<dbReference type="GO" id="GO:0003677">
    <property type="term" value="F:DNA binding"/>
    <property type="evidence" value="ECO:0007669"/>
    <property type="project" value="UniProtKB-KW"/>
</dbReference>
<keyword evidence="1" id="KW-0805">Transcription regulation</keyword>
<dbReference type="InterPro" id="IPR000792">
    <property type="entry name" value="Tscrpt_reg_LuxR_C"/>
</dbReference>
<dbReference type="PROSITE" id="PS00622">
    <property type="entry name" value="HTH_LUXR_1"/>
    <property type="match status" value="1"/>
</dbReference>
<dbReference type="SUPFAM" id="SSF46894">
    <property type="entry name" value="C-terminal effector domain of the bipartite response regulators"/>
    <property type="match status" value="1"/>
</dbReference>
<evidence type="ECO:0000256" key="2">
    <source>
        <dbReference type="ARBA" id="ARBA00023125"/>
    </source>
</evidence>
<evidence type="ECO:0000313" key="6">
    <source>
        <dbReference type="Proteomes" id="UP000218287"/>
    </source>
</evidence>
<dbReference type="PRINTS" id="PR00038">
    <property type="entry name" value="HTHLUXR"/>
</dbReference>
<dbReference type="InterPro" id="IPR016032">
    <property type="entry name" value="Sig_transdc_resp-reg_C-effctor"/>
</dbReference>
<dbReference type="GO" id="GO:0006355">
    <property type="term" value="P:regulation of DNA-templated transcription"/>
    <property type="evidence" value="ECO:0007669"/>
    <property type="project" value="InterPro"/>
</dbReference>
<evidence type="ECO:0000313" key="5">
    <source>
        <dbReference type="EMBL" id="BAY15003.1"/>
    </source>
</evidence>
<gene>
    <name evidence="5" type="ORF">NIES21_07890</name>
</gene>
<keyword evidence="2" id="KW-0238">DNA-binding</keyword>
<sequence length="122" mass="13918">MNTCQLERIEETLTSTLFPLHSYALGEIKNHRCGISVFYPQTVMIRAIDFQQWQQVVNNPLTERELCVLKMLVDGKSNSNIAEELYLTVGTIKTHVRNILRKLDVTDRTQATVLALRSGLVD</sequence>
<accession>A0A1Z4GBU5</accession>
<keyword evidence="6" id="KW-1185">Reference proteome</keyword>
<name>A0A1Z4GBU5_9CYAN</name>
<keyword evidence="3" id="KW-0804">Transcription</keyword>
<proteinExistence type="predicted"/>
<reference evidence="5 6" key="1">
    <citation type="submission" date="2017-06" db="EMBL/GenBank/DDBJ databases">
        <title>Genome sequencing of cyanobaciteial culture collection at National Institute for Environmental Studies (NIES).</title>
        <authorList>
            <person name="Hirose Y."/>
            <person name="Shimura Y."/>
            <person name="Fujisawa T."/>
            <person name="Nakamura Y."/>
            <person name="Kawachi M."/>
        </authorList>
    </citation>
    <scope>NUCLEOTIDE SEQUENCE [LARGE SCALE GENOMIC DNA]</scope>
    <source>
        <strain evidence="5 6">NIES-21</strain>
    </source>
</reference>
<dbReference type="OrthoDB" id="517835at2"/>
<evidence type="ECO:0000256" key="3">
    <source>
        <dbReference type="ARBA" id="ARBA00023163"/>
    </source>
</evidence>
<protein>
    <submittedName>
        <fullName evidence="5">Two-component response regulator</fullName>
    </submittedName>
</protein>
<dbReference type="PANTHER" id="PTHR44688:SF16">
    <property type="entry name" value="DNA-BINDING TRANSCRIPTIONAL ACTIVATOR DEVR_DOSR"/>
    <property type="match status" value="1"/>
</dbReference>
<evidence type="ECO:0000259" key="4">
    <source>
        <dbReference type="PROSITE" id="PS50043"/>
    </source>
</evidence>
<dbReference type="Pfam" id="PF00196">
    <property type="entry name" value="GerE"/>
    <property type="match status" value="1"/>
</dbReference>
<dbReference type="AlphaFoldDB" id="A0A1Z4GBU5"/>
<dbReference type="PANTHER" id="PTHR44688">
    <property type="entry name" value="DNA-BINDING TRANSCRIPTIONAL ACTIVATOR DEVR_DOSR"/>
    <property type="match status" value="1"/>
</dbReference>
<dbReference type="CDD" id="cd06170">
    <property type="entry name" value="LuxR_C_like"/>
    <property type="match status" value="1"/>
</dbReference>
<dbReference type="EMBL" id="AP018174">
    <property type="protein sequence ID" value="BAY15003.1"/>
    <property type="molecule type" value="Genomic_DNA"/>
</dbReference>
<dbReference type="InterPro" id="IPR036388">
    <property type="entry name" value="WH-like_DNA-bd_sf"/>
</dbReference>
<dbReference type="SMART" id="SM00421">
    <property type="entry name" value="HTH_LUXR"/>
    <property type="match status" value="1"/>
</dbReference>
<dbReference type="PROSITE" id="PS50043">
    <property type="entry name" value="HTH_LUXR_2"/>
    <property type="match status" value="1"/>
</dbReference>
<dbReference type="Proteomes" id="UP000218287">
    <property type="component" value="Chromosome"/>
</dbReference>
<evidence type="ECO:0000256" key="1">
    <source>
        <dbReference type="ARBA" id="ARBA00023015"/>
    </source>
</evidence>